<dbReference type="GO" id="GO:0003723">
    <property type="term" value="F:RNA binding"/>
    <property type="evidence" value="ECO:0007669"/>
    <property type="project" value="TreeGrafter"/>
</dbReference>
<dbReference type="InterPro" id="IPR027417">
    <property type="entry name" value="P-loop_NTPase"/>
</dbReference>
<dbReference type="CDD" id="cd18791">
    <property type="entry name" value="SF2_C_RHA"/>
    <property type="match status" value="1"/>
</dbReference>
<feature type="transmembrane region" description="Helical" evidence="6">
    <location>
        <begin position="222"/>
        <end position="244"/>
    </location>
</feature>
<dbReference type="PANTHER" id="PTHR18934:SF99">
    <property type="entry name" value="ATP-DEPENDENT RNA HELICASE DHX37-RELATED"/>
    <property type="match status" value="1"/>
</dbReference>
<feature type="domain" description="Helicase C-terminal" evidence="7">
    <location>
        <begin position="139"/>
        <end position="187"/>
    </location>
</feature>
<evidence type="ECO:0000256" key="4">
    <source>
        <dbReference type="ARBA" id="ARBA00022840"/>
    </source>
</evidence>
<keyword evidence="6" id="KW-0472">Membrane</keyword>
<keyword evidence="6" id="KW-0812">Transmembrane</keyword>
<evidence type="ECO:0000256" key="2">
    <source>
        <dbReference type="ARBA" id="ARBA00022801"/>
    </source>
</evidence>
<dbReference type="GO" id="GO:0004386">
    <property type="term" value="F:helicase activity"/>
    <property type="evidence" value="ECO:0007669"/>
    <property type="project" value="UniProtKB-KW"/>
</dbReference>
<dbReference type="Pfam" id="PF00271">
    <property type="entry name" value="Helicase_C"/>
    <property type="match status" value="1"/>
</dbReference>
<evidence type="ECO:0000256" key="3">
    <source>
        <dbReference type="ARBA" id="ARBA00022806"/>
    </source>
</evidence>
<accession>A0AAP0F614</accession>
<dbReference type="GO" id="GO:0016787">
    <property type="term" value="F:hydrolase activity"/>
    <property type="evidence" value="ECO:0007669"/>
    <property type="project" value="UniProtKB-KW"/>
</dbReference>
<keyword evidence="9" id="KW-1185">Reference proteome</keyword>
<keyword evidence="6" id="KW-1133">Transmembrane helix</keyword>
<sequence length="263" mass="29605">MREIDEAFDGHSAGQTDRFCTYDEDPGNLDQYDPHSSDDSEIELAIDDNDDFDDYGESFDLKTLEEEGDPVDPIGNAVNLASIKAAFEALAGEKPSESGKEMNLPIIPAAEERSYVSSVSSKKYQGPPSNLGGGLFVLPLYAMLPAAQLRAFEKVREGERLVVVATNVAETSLTIPGIKCVVDTGREKVKKYNSHNGMETYEVQWIRRQLLNEQEEQEELDLATVIVFILLLSSIMFFPNFQWLKYLKYLLRESSFFYEIHGH</sequence>
<keyword evidence="4" id="KW-0067">ATP-binding</keyword>
<dbReference type="AlphaFoldDB" id="A0AAP0F614"/>
<protein>
    <recommendedName>
        <fullName evidence="7">Helicase C-terminal domain-containing protein</fullName>
    </recommendedName>
</protein>
<evidence type="ECO:0000256" key="1">
    <source>
        <dbReference type="ARBA" id="ARBA00022741"/>
    </source>
</evidence>
<dbReference type="Proteomes" id="UP001419268">
    <property type="component" value="Unassembled WGS sequence"/>
</dbReference>
<dbReference type="GO" id="GO:0005524">
    <property type="term" value="F:ATP binding"/>
    <property type="evidence" value="ECO:0007669"/>
    <property type="project" value="UniProtKB-KW"/>
</dbReference>
<dbReference type="GO" id="GO:0000462">
    <property type="term" value="P:maturation of SSU-rRNA from tricistronic rRNA transcript (SSU-rRNA, 5.8S rRNA, LSU-rRNA)"/>
    <property type="evidence" value="ECO:0007669"/>
    <property type="project" value="TreeGrafter"/>
</dbReference>
<gene>
    <name evidence="8" type="ORF">Scep_021429</name>
</gene>
<dbReference type="PANTHER" id="PTHR18934">
    <property type="entry name" value="ATP-DEPENDENT RNA HELICASE"/>
    <property type="match status" value="1"/>
</dbReference>
<evidence type="ECO:0000313" key="8">
    <source>
        <dbReference type="EMBL" id="KAK9104585.1"/>
    </source>
</evidence>
<evidence type="ECO:0000256" key="6">
    <source>
        <dbReference type="SAM" id="Phobius"/>
    </source>
</evidence>
<dbReference type="GO" id="GO:0005730">
    <property type="term" value="C:nucleolus"/>
    <property type="evidence" value="ECO:0007669"/>
    <property type="project" value="TreeGrafter"/>
</dbReference>
<dbReference type="Gene3D" id="3.40.50.300">
    <property type="entry name" value="P-loop containing nucleotide triphosphate hydrolases"/>
    <property type="match status" value="1"/>
</dbReference>
<keyword evidence="3" id="KW-0347">Helicase</keyword>
<dbReference type="InterPro" id="IPR001650">
    <property type="entry name" value="Helicase_C-like"/>
</dbReference>
<comment type="caution">
    <text evidence="8">The sequence shown here is derived from an EMBL/GenBank/DDBJ whole genome shotgun (WGS) entry which is preliminary data.</text>
</comment>
<keyword evidence="1" id="KW-0547">Nucleotide-binding</keyword>
<feature type="region of interest" description="Disordered" evidence="5">
    <location>
        <begin position="1"/>
        <end position="40"/>
    </location>
</feature>
<dbReference type="EMBL" id="JBBNAG010000009">
    <property type="protein sequence ID" value="KAK9104585.1"/>
    <property type="molecule type" value="Genomic_DNA"/>
</dbReference>
<dbReference type="SUPFAM" id="SSF52540">
    <property type="entry name" value="P-loop containing nucleoside triphosphate hydrolases"/>
    <property type="match status" value="1"/>
</dbReference>
<organism evidence="8 9">
    <name type="scientific">Stephania cephalantha</name>
    <dbReference type="NCBI Taxonomy" id="152367"/>
    <lineage>
        <taxon>Eukaryota</taxon>
        <taxon>Viridiplantae</taxon>
        <taxon>Streptophyta</taxon>
        <taxon>Embryophyta</taxon>
        <taxon>Tracheophyta</taxon>
        <taxon>Spermatophyta</taxon>
        <taxon>Magnoliopsida</taxon>
        <taxon>Ranunculales</taxon>
        <taxon>Menispermaceae</taxon>
        <taxon>Menispermoideae</taxon>
        <taxon>Cissampelideae</taxon>
        <taxon>Stephania</taxon>
    </lineage>
</organism>
<name>A0AAP0F614_9MAGN</name>
<reference evidence="8 9" key="1">
    <citation type="submission" date="2024-01" db="EMBL/GenBank/DDBJ databases">
        <title>Genome assemblies of Stephania.</title>
        <authorList>
            <person name="Yang L."/>
        </authorList>
    </citation>
    <scope>NUCLEOTIDE SEQUENCE [LARGE SCALE GENOMIC DNA]</scope>
    <source>
        <strain evidence="8">JXDWG</strain>
        <tissue evidence="8">Leaf</tissue>
    </source>
</reference>
<evidence type="ECO:0000256" key="5">
    <source>
        <dbReference type="SAM" id="MobiDB-lite"/>
    </source>
</evidence>
<keyword evidence="2" id="KW-0378">Hydrolase</keyword>
<evidence type="ECO:0000259" key="7">
    <source>
        <dbReference type="Pfam" id="PF00271"/>
    </source>
</evidence>
<proteinExistence type="predicted"/>
<evidence type="ECO:0000313" key="9">
    <source>
        <dbReference type="Proteomes" id="UP001419268"/>
    </source>
</evidence>